<keyword evidence="4" id="KW-0143">Chaperone</keyword>
<keyword evidence="6" id="KW-0966">Cell projection</keyword>
<keyword evidence="7" id="KW-1185">Reference proteome</keyword>
<evidence type="ECO:0000256" key="5">
    <source>
        <dbReference type="ARBA" id="ARBA00093797"/>
    </source>
</evidence>
<evidence type="ECO:0000313" key="7">
    <source>
        <dbReference type="Proteomes" id="UP000321933"/>
    </source>
</evidence>
<dbReference type="EMBL" id="VRYZ01000001">
    <property type="protein sequence ID" value="TXS94796.1"/>
    <property type="molecule type" value="Genomic_DNA"/>
</dbReference>
<dbReference type="AlphaFoldDB" id="A0A5C9A251"/>
<sequence length="139" mass="15962">MPASEPGSSGRPASVTIKTGEELLAVYESLVLMTRAMLELARNQRWEELIRQQARYVVEVETLRRHEAGLSLDNDQREHKALMLEAILANDLAIRDLLLQRRDEIGERLGTAQRRRSLNRVYRQGTALTSDETRLTDEY</sequence>
<dbReference type="Proteomes" id="UP000321933">
    <property type="component" value="Unassembled WGS sequence"/>
</dbReference>
<keyword evidence="2" id="KW-0963">Cytoplasm</keyword>
<keyword evidence="6" id="KW-0969">Cilium</keyword>
<dbReference type="Pfam" id="PF05400">
    <property type="entry name" value="FliT"/>
    <property type="match status" value="1"/>
</dbReference>
<dbReference type="OrthoDB" id="6238322at2"/>
<organism evidence="6 7">
    <name type="scientific">Parahaliea aestuarii</name>
    <dbReference type="NCBI Taxonomy" id="1852021"/>
    <lineage>
        <taxon>Bacteria</taxon>
        <taxon>Pseudomonadati</taxon>
        <taxon>Pseudomonadota</taxon>
        <taxon>Gammaproteobacteria</taxon>
        <taxon>Cellvibrionales</taxon>
        <taxon>Halieaceae</taxon>
        <taxon>Parahaliea</taxon>
    </lineage>
</organism>
<name>A0A5C9A251_9GAMM</name>
<evidence type="ECO:0000256" key="2">
    <source>
        <dbReference type="ARBA" id="ARBA00022490"/>
    </source>
</evidence>
<keyword evidence="6" id="KW-0282">Flagellum</keyword>
<gene>
    <name evidence="6" type="ORF">FVW59_02485</name>
</gene>
<keyword evidence="3" id="KW-1005">Bacterial flagellum biogenesis</keyword>
<evidence type="ECO:0000313" key="6">
    <source>
        <dbReference type="EMBL" id="TXS94796.1"/>
    </source>
</evidence>
<accession>A0A5C9A251</accession>
<dbReference type="InterPro" id="IPR008622">
    <property type="entry name" value="FliT"/>
</dbReference>
<evidence type="ECO:0000256" key="1">
    <source>
        <dbReference type="ARBA" id="ARBA00004514"/>
    </source>
</evidence>
<proteinExistence type="predicted"/>
<dbReference type="Gene3D" id="1.20.58.380">
    <property type="entry name" value="Flagellar protein flit"/>
    <property type="match status" value="1"/>
</dbReference>
<comment type="subcellular location">
    <subcellularLocation>
        <location evidence="1">Cytoplasm</location>
        <location evidence="1">Cytosol</location>
    </subcellularLocation>
</comment>
<evidence type="ECO:0000256" key="4">
    <source>
        <dbReference type="ARBA" id="ARBA00023186"/>
    </source>
</evidence>
<evidence type="ECO:0000256" key="3">
    <source>
        <dbReference type="ARBA" id="ARBA00022795"/>
    </source>
</evidence>
<protein>
    <recommendedName>
        <fullName evidence="5">Flagellar protein FliT</fullName>
    </recommendedName>
</protein>
<comment type="caution">
    <text evidence="6">The sequence shown here is derived from an EMBL/GenBank/DDBJ whole genome shotgun (WGS) entry which is preliminary data.</text>
</comment>
<dbReference type="GO" id="GO:0044781">
    <property type="term" value="P:bacterial-type flagellum organization"/>
    <property type="evidence" value="ECO:0007669"/>
    <property type="project" value="UniProtKB-KW"/>
</dbReference>
<reference evidence="6 7" key="1">
    <citation type="submission" date="2019-08" db="EMBL/GenBank/DDBJ databases">
        <title>Parahaliea maris sp. nov., isolated from the surface seawater.</title>
        <authorList>
            <person name="Liu Y."/>
        </authorList>
    </citation>
    <scope>NUCLEOTIDE SEQUENCE [LARGE SCALE GENOMIC DNA]</scope>
    <source>
        <strain evidence="6 7">S2-26</strain>
    </source>
</reference>